<dbReference type="AlphaFoldDB" id="A0A6J4RG84"/>
<reference evidence="1" key="1">
    <citation type="submission" date="2020-02" db="EMBL/GenBank/DDBJ databases">
        <authorList>
            <person name="Meier V. D."/>
        </authorList>
    </citation>
    <scope>NUCLEOTIDE SEQUENCE</scope>
    <source>
        <strain evidence="1">AVDCRST_MAG02</strain>
    </source>
</reference>
<evidence type="ECO:0000313" key="1">
    <source>
        <dbReference type="EMBL" id="CAA9471838.1"/>
    </source>
</evidence>
<sequence>MYDAASTGLLTKISGLRRSGYPEAAGELRAKLDRLRRLWSDGAV</sequence>
<proteinExistence type="predicted"/>
<dbReference type="EMBL" id="CADCVH010000106">
    <property type="protein sequence ID" value="CAA9471838.1"/>
    <property type="molecule type" value="Genomic_DNA"/>
</dbReference>
<gene>
    <name evidence="1" type="ORF">AVDCRST_MAG02-3787</name>
</gene>
<organism evidence="1">
    <name type="scientific">uncultured Rubrobacteraceae bacterium</name>
    <dbReference type="NCBI Taxonomy" id="349277"/>
    <lineage>
        <taxon>Bacteria</taxon>
        <taxon>Bacillati</taxon>
        <taxon>Actinomycetota</taxon>
        <taxon>Rubrobacteria</taxon>
        <taxon>Rubrobacterales</taxon>
        <taxon>Rubrobacteraceae</taxon>
        <taxon>environmental samples</taxon>
    </lineage>
</organism>
<name>A0A6J4RG84_9ACTN</name>
<accession>A0A6J4RG84</accession>
<protein>
    <submittedName>
        <fullName evidence="1">Uncharacterized protein</fullName>
    </submittedName>
</protein>